<gene>
    <name evidence="1" type="ORF">QM480_15600</name>
</gene>
<sequence length="47" mass="5726">MMNVSTIVRFWKDFLWIESREKWVLAMKPAPAWDKKPFHFNNSVTNQ</sequence>
<dbReference type="Proteomes" id="UP001236569">
    <property type="component" value="Unassembled WGS sequence"/>
</dbReference>
<accession>A0ABT6YQA6</accession>
<evidence type="ECO:0000313" key="2">
    <source>
        <dbReference type="Proteomes" id="UP001236569"/>
    </source>
</evidence>
<evidence type="ECO:0000313" key="1">
    <source>
        <dbReference type="EMBL" id="MDI9865769.1"/>
    </source>
</evidence>
<reference evidence="1 2" key="1">
    <citation type="submission" date="2023-05" db="EMBL/GenBank/DDBJ databases">
        <title>Novel species of genus Flectobacillus isolated from stream in China.</title>
        <authorList>
            <person name="Lu H."/>
        </authorList>
    </citation>
    <scope>NUCLEOTIDE SEQUENCE [LARGE SCALE GENOMIC DNA]</scope>
    <source>
        <strain evidence="1 2">DC10W</strain>
    </source>
</reference>
<name>A0ABT6YQA6_9BACT</name>
<organism evidence="1 2">
    <name type="scientific">Flectobacillus longus</name>
    <dbReference type="NCBI Taxonomy" id="2984207"/>
    <lineage>
        <taxon>Bacteria</taxon>
        <taxon>Pseudomonadati</taxon>
        <taxon>Bacteroidota</taxon>
        <taxon>Cytophagia</taxon>
        <taxon>Cytophagales</taxon>
        <taxon>Flectobacillaceae</taxon>
        <taxon>Flectobacillus</taxon>
    </lineage>
</organism>
<dbReference type="RefSeq" id="WP_283370719.1">
    <property type="nucleotide sequence ID" value="NZ_JASHID010000011.1"/>
</dbReference>
<dbReference type="EMBL" id="JASHID010000011">
    <property type="protein sequence ID" value="MDI9865769.1"/>
    <property type="molecule type" value="Genomic_DNA"/>
</dbReference>
<protein>
    <submittedName>
        <fullName evidence="1">Uncharacterized protein</fullName>
    </submittedName>
</protein>
<proteinExistence type="predicted"/>
<keyword evidence="2" id="KW-1185">Reference proteome</keyword>
<comment type="caution">
    <text evidence="1">The sequence shown here is derived from an EMBL/GenBank/DDBJ whole genome shotgun (WGS) entry which is preliminary data.</text>
</comment>